<keyword evidence="4" id="KW-1185">Reference proteome</keyword>
<dbReference type="EMBL" id="KQ979701">
    <property type="protein sequence ID" value="KYN19512.1"/>
    <property type="molecule type" value="Genomic_DNA"/>
</dbReference>
<evidence type="ECO:0000313" key="4">
    <source>
        <dbReference type="Proteomes" id="UP000078492"/>
    </source>
</evidence>
<evidence type="ECO:0000256" key="1">
    <source>
        <dbReference type="SAM" id="MobiDB-lite"/>
    </source>
</evidence>
<accession>A0A195E3K7</accession>
<feature type="region of interest" description="Disordered" evidence="1">
    <location>
        <begin position="17"/>
        <end position="41"/>
    </location>
</feature>
<protein>
    <submittedName>
        <fullName evidence="3">Uncharacterized protein</fullName>
    </submittedName>
</protein>
<feature type="signal peptide" evidence="2">
    <location>
        <begin position="1"/>
        <end position="18"/>
    </location>
</feature>
<name>A0A195E3K7_9HYME</name>
<evidence type="ECO:0000256" key="2">
    <source>
        <dbReference type="SAM" id="SignalP"/>
    </source>
</evidence>
<organism evidence="3 4">
    <name type="scientific">Trachymyrmex cornetzi</name>
    <dbReference type="NCBI Taxonomy" id="471704"/>
    <lineage>
        <taxon>Eukaryota</taxon>
        <taxon>Metazoa</taxon>
        <taxon>Ecdysozoa</taxon>
        <taxon>Arthropoda</taxon>
        <taxon>Hexapoda</taxon>
        <taxon>Insecta</taxon>
        <taxon>Pterygota</taxon>
        <taxon>Neoptera</taxon>
        <taxon>Endopterygota</taxon>
        <taxon>Hymenoptera</taxon>
        <taxon>Apocrita</taxon>
        <taxon>Aculeata</taxon>
        <taxon>Formicoidea</taxon>
        <taxon>Formicidae</taxon>
        <taxon>Myrmicinae</taxon>
        <taxon>Trachymyrmex</taxon>
    </lineage>
</organism>
<dbReference type="AlphaFoldDB" id="A0A195E3K7"/>
<proteinExistence type="predicted"/>
<reference evidence="3 4" key="1">
    <citation type="submission" date="2015-09" db="EMBL/GenBank/DDBJ databases">
        <title>Trachymyrmex cornetzi WGS genome.</title>
        <authorList>
            <person name="Nygaard S."/>
            <person name="Hu H."/>
            <person name="Boomsma J."/>
            <person name="Zhang G."/>
        </authorList>
    </citation>
    <scope>NUCLEOTIDE SEQUENCE [LARGE SCALE GENOMIC DNA]</scope>
    <source>
        <strain evidence="3">Tcor2-1</strain>
        <tissue evidence="3">Whole body</tissue>
    </source>
</reference>
<gene>
    <name evidence="3" type="ORF">ALC57_07988</name>
</gene>
<keyword evidence="2" id="KW-0732">Signal</keyword>
<sequence>MWILFDWLIWIIVEPSSSTSKPHSEANSCTASPECEEPASSTFPPLSINSVMASTLKAPPNSSTVGANIIRCSYKYSPYLESCKVESSADLKVNVYPLSVTILKHIT</sequence>
<dbReference type="Proteomes" id="UP000078492">
    <property type="component" value="Unassembled WGS sequence"/>
</dbReference>
<evidence type="ECO:0000313" key="3">
    <source>
        <dbReference type="EMBL" id="KYN19512.1"/>
    </source>
</evidence>
<feature type="chain" id="PRO_5008270659" evidence="2">
    <location>
        <begin position="19"/>
        <end position="107"/>
    </location>
</feature>
<feature type="compositionally biased region" description="Polar residues" evidence="1">
    <location>
        <begin position="17"/>
        <end position="31"/>
    </location>
</feature>